<dbReference type="EMBL" id="GL732638">
    <property type="protein sequence ID" value="EFX69317.1"/>
    <property type="molecule type" value="Genomic_DNA"/>
</dbReference>
<dbReference type="OrthoDB" id="271303at2759"/>
<keyword evidence="2" id="KW-0547">Nucleotide-binding</keyword>
<dbReference type="PRINTS" id="PR00959">
    <property type="entry name" value="MEVGALKINASE"/>
</dbReference>
<evidence type="ECO:0000259" key="5">
    <source>
        <dbReference type="Pfam" id="PF00288"/>
    </source>
</evidence>
<feature type="domain" description="GHMP kinase N-terminal" evidence="5">
    <location>
        <begin position="388"/>
        <end position="465"/>
    </location>
</feature>
<gene>
    <name evidence="6" type="ORF">DAPPUDRAFT_202910</name>
</gene>
<dbReference type="eggNOG" id="KOG4644">
    <property type="taxonomic scope" value="Eukaryota"/>
</dbReference>
<keyword evidence="4" id="KW-0067">ATP-binding</keyword>
<accession>E9HG26</accession>
<dbReference type="SUPFAM" id="SSF55060">
    <property type="entry name" value="GHMP Kinase, C-terminal domain"/>
    <property type="match status" value="1"/>
</dbReference>
<dbReference type="SUPFAM" id="SSF54211">
    <property type="entry name" value="Ribosomal protein S5 domain 2-like"/>
    <property type="match status" value="1"/>
</dbReference>
<dbReference type="STRING" id="6669.E9HG26"/>
<dbReference type="Proteomes" id="UP000000305">
    <property type="component" value="Unassembled WGS sequence"/>
</dbReference>
<dbReference type="PhylomeDB" id="E9HG26"/>
<evidence type="ECO:0000256" key="1">
    <source>
        <dbReference type="ARBA" id="ARBA00022679"/>
    </source>
</evidence>
<dbReference type="KEGG" id="dpx:DAPPUDRAFT_202910"/>
<keyword evidence="1" id="KW-0808">Transferase</keyword>
<reference evidence="6 7" key="1">
    <citation type="journal article" date="2011" name="Science">
        <title>The ecoresponsive genome of Daphnia pulex.</title>
        <authorList>
            <person name="Colbourne J.K."/>
            <person name="Pfrender M.E."/>
            <person name="Gilbert D."/>
            <person name="Thomas W.K."/>
            <person name="Tucker A."/>
            <person name="Oakley T.H."/>
            <person name="Tokishita S."/>
            <person name="Aerts A."/>
            <person name="Arnold G.J."/>
            <person name="Basu M.K."/>
            <person name="Bauer D.J."/>
            <person name="Caceres C.E."/>
            <person name="Carmel L."/>
            <person name="Casola C."/>
            <person name="Choi J.H."/>
            <person name="Detter J.C."/>
            <person name="Dong Q."/>
            <person name="Dusheyko S."/>
            <person name="Eads B.D."/>
            <person name="Frohlich T."/>
            <person name="Geiler-Samerotte K.A."/>
            <person name="Gerlach D."/>
            <person name="Hatcher P."/>
            <person name="Jogdeo S."/>
            <person name="Krijgsveld J."/>
            <person name="Kriventseva E.V."/>
            <person name="Kultz D."/>
            <person name="Laforsch C."/>
            <person name="Lindquist E."/>
            <person name="Lopez J."/>
            <person name="Manak J.R."/>
            <person name="Muller J."/>
            <person name="Pangilinan J."/>
            <person name="Patwardhan R.P."/>
            <person name="Pitluck S."/>
            <person name="Pritham E.J."/>
            <person name="Rechtsteiner A."/>
            <person name="Rho M."/>
            <person name="Rogozin I.B."/>
            <person name="Sakarya O."/>
            <person name="Salamov A."/>
            <person name="Schaack S."/>
            <person name="Shapiro H."/>
            <person name="Shiga Y."/>
            <person name="Skalitzky C."/>
            <person name="Smith Z."/>
            <person name="Souvorov A."/>
            <person name="Sung W."/>
            <person name="Tang Z."/>
            <person name="Tsuchiya D."/>
            <person name="Tu H."/>
            <person name="Vos H."/>
            <person name="Wang M."/>
            <person name="Wolf Y.I."/>
            <person name="Yamagata H."/>
            <person name="Yamada T."/>
            <person name="Ye Y."/>
            <person name="Shaw J.R."/>
            <person name="Andrews J."/>
            <person name="Crease T.J."/>
            <person name="Tang H."/>
            <person name="Lucas S.M."/>
            <person name="Robertson H.M."/>
            <person name="Bork P."/>
            <person name="Koonin E.V."/>
            <person name="Zdobnov E.M."/>
            <person name="Grigoriev I.V."/>
            <person name="Lynch M."/>
            <person name="Boore J.L."/>
        </authorList>
    </citation>
    <scope>NUCLEOTIDE SEQUENCE [LARGE SCALE GENOMIC DNA]</scope>
</reference>
<dbReference type="InParanoid" id="E9HG26"/>
<dbReference type="InterPro" id="IPR006204">
    <property type="entry name" value="GHMP_kinase_N_dom"/>
</dbReference>
<dbReference type="InterPro" id="IPR036554">
    <property type="entry name" value="GHMP_kinase_C_sf"/>
</dbReference>
<organism evidence="6 7">
    <name type="scientific">Daphnia pulex</name>
    <name type="common">Water flea</name>
    <dbReference type="NCBI Taxonomy" id="6669"/>
    <lineage>
        <taxon>Eukaryota</taxon>
        <taxon>Metazoa</taxon>
        <taxon>Ecdysozoa</taxon>
        <taxon>Arthropoda</taxon>
        <taxon>Crustacea</taxon>
        <taxon>Branchiopoda</taxon>
        <taxon>Diplostraca</taxon>
        <taxon>Cladocera</taxon>
        <taxon>Anomopoda</taxon>
        <taxon>Daphniidae</taxon>
        <taxon>Daphnia</taxon>
    </lineage>
</organism>
<keyword evidence="3" id="KW-0418">Kinase</keyword>
<dbReference type="GO" id="GO:0005524">
    <property type="term" value="F:ATP binding"/>
    <property type="evidence" value="ECO:0007669"/>
    <property type="project" value="UniProtKB-KW"/>
</dbReference>
<dbReference type="InterPro" id="IPR052203">
    <property type="entry name" value="GHMP_Kinase-Related"/>
</dbReference>
<dbReference type="OMA" id="ITAECPA"/>
<evidence type="ECO:0000313" key="7">
    <source>
        <dbReference type="Proteomes" id="UP000000305"/>
    </source>
</evidence>
<dbReference type="PANTHER" id="PTHR32463">
    <property type="entry name" value="L-FUCOSE KINASE"/>
    <property type="match status" value="1"/>
</dbReference>
<dbReference type="PANTHER" id="PTHR32463:SF0">
    <property type="entry name" value="L-FUCOSE KINASE"/>
    <property type="match status" value="1"/>
</dbReference>
<name>E9HG26_DAPPU</name>
<dbReference type="GO" id="GO:0016301">
    <property type="term" value="F:kinase activity"/>
    <property type="evidence" value="ECO:0007669"/>
    <property type="project" value="UniProtKB-KW"/>
</dbReference>
<dbReference type="InterPro" id="IPR020568">
    <property type="entry name" value="Ribosomal_Su5_D2-typ_SF"/>
</dbReference>
<sequence length="651" mass="72024">MVGYWIRVEKELRLGRSLFSATDIPVLEYSHSRATIFGLNWSTYFMLKGIEPEDIWTSDGVAHSLMTARLFPLALDANSWRDLLWLQDIKGSTDSRLESWRQSKRYSIDDFRRLSDPVAALQNLRWLNSSVILQSISHWPGALAPYFHQACAENWSNSLLSALDEAVIEGDRRSCSRILAAIAELLACKAGSQNGLRSGPASNSAWKPAFEMLKHSLRDGVLALADQRLKWMWTPDLLLRAARHYERAVHILIHETVKSVQFHMIQNCVVSNISRPPIGEWIEAECPARLDLSGGWSDTPPICYEMGGSVVNIGILVDGEKPIGARGRRLEKLHLVLVCEGQTEPLVISSIDDVMNYSDPTIHGALLKAALVCAGVVQGNCQQDLSEQLEKTLGSGLELHGWSKLPQGSGLGTSSILASALLAVIYSAMGYEFSRSHLIHGVLHIEQLLTTGGGWQDQVGGVMGGCNRGHSFADSNVQVHIENIKLSERTISLINQRLLLIHTGKVRLARNLLQNVIRMWYARDVETVDCFNRLIENADECKNAILQGDIDQLCHAVDVYWRQKKAIAPGCEPQMVTNLMDALSHLVHGQSLAGAGGGGFYYGFLKRSEDRDAVEEIIKSIEGCETMIIHRATIDQTGISLKIGGTQVNIP</sequence>
<keyword evidence="7" id="KW-1185">Reference proteome</keyword>
<dbReference type="AlphaFoldDB" id="E9HG26"/>
<dbReference type="Gene3D" id="3.30.230.120">
    <property type="match status" value="1"/>
</dbReference>
<evidence type="ECO:0000256" key="2">
    <source>
        <dbReference type="ARBA" id="ARBA00022741"/>
    </source>
</evidence>
<dbReference type="HOGENOM" id="CLU_474027_0_0_1"/>
<evidence type="ECO:0000256" key="4">
    <source>
        <dbReference type="ARBA" id="ARBA00022840"/>
    </source>
</evidence>
<dbReference type="Pfam" id="PF00288">
    <property type="entry name" value="GHMP_kinases_N"/>
    <property type="match status" value="1"/>
</dbReference>
<evidence type="ECO:0000256" key="3">
    <source>
        <dbReference type="ARBA" id="ARBA00022777"/>
    </source>
</evidence>
<protein>
    <recommendedName>
        <fullName evidence="5">GHMP kinase N-terminal domain-containing protein</fullName>
    </recommendedName>
</protein>
<evidence type="ECO:0000313" key="6">
    <source>
        <dbReference type="EMBL" id="EFX69317.1"/>
    </source>
</evidence>
<proteinExistence type="predicted"/>